<reference evidence="1 2" key="1">
    <citation type="submission" date="2016-01" db="EMBL/GenBank/DDBJ databases">
        <title>Genome sequence of Oerskovia enterophila VJag, an agar and cellulose degrading bacterium.</title>
        <authorList>
            <person name="Poehlein A."/>
            <person name="Jag V."/>
            <person name="Bengelsdorf F."/>
            <person name="Duerre P."/>
            <person name="Daniel R."/>
        </authorList>
    </citation>
    <scope>NUCLEOTIDE SEQUENCE [LARGE SCALE GENOMIC DNA]</scope>
    <source>
        <strain evidence="1 2">VJag</strain>
    </source>
</reference>
<dbReference type="Proteomes" id="UP000076447">
    <property type="component" value="Unassembled WGS sequence"/>
</dbReference>
<organism evidence="1 2">
    <name type="scientific">Oerskovia enterophila</name>
    <dbReference type="NCBI Taxonomy" id="43678"/>
    <lineage>
        <taxon>Bacteria</taxon>
        <taxon>Bacillati</taxon>
        <taxon>Actinomycetota</taxon>
        <taxon>Actinomycetes</taxon>
        <taxon>Micrococcales</taxon>
        <taxon>Cellulomonadaceae</taxon>
        <taxon>Oerskovia</taxon>
    </lineage>
</organism>
<evidence type="ECO:0008006" key="3">
    <source>
        <dbReference type="Google" id="ProtNLM"/>
    </source>
</evidence>
<dbReference type="SUPFAM" id="SSF48371">
    <property type="entry name" value="ARM repeat"/>
    <property type="match status" value="1"/>
</dbReference>
<comment type="caution">
    <text evidence="1">The sequence shown here is derived from an EMBL/GenBank/DDBJ whole genome shotgun (WGS) entry which is preliminary data.</text>
</comment>
<dbReference type="EMBL" id="LRIE01000046">
    <property type="protein sequence ID" value="KZM36619.1"/>
    <property type="molecule type" value="Genomic_DNA"/>
</dbReference>
<evidence type="ECO:0000313" key="2">
    <source>
        <dbReference type="Proteomes" id="UP000076447"/>
    </source>
</evidence>
<proteinExistence type="predicted"/>
<gene>
    <name evidence="1" type="ORF">OJAG_06750</name>
</gene>
<evidence type="ECO:0000313" key="1">
    <source>
        <dbReference type="EMBL" id="KZM36619.1"/>
    </source>
</evidence>
<name>A0A163SNY2_9CELL</name>
<dbReference type="InterPro" id="IPR011989">
    <property type="entry name" value="ARM-like"/>
</dbReference>
<accession>A0A163SNY2</accession>
<dbReference type="Gene3D" id="1.25.10.10">
    <property type="entry name" value="Leucine-rich Repeat Variant"/>
    <property type="match status" value="1"/>
</dbReference>
<dbReference type="Pfam" id="PF13646">
    <property type="entry name" value="HEAT_2"/>
    <property type="match status" value="1"/>
</dbReference>
<dbReference type="InterPro" id="IPR016024">
    <property type="entry name" value="ARM-type_fold"/>
</dbReference>
<dbReference type="STRING" id="43678.OJAG_06750"/>
<dbReference type="PATRIC" id="fig|43678.3.peg.711"/>
<dbReference type="AlphaFoldDB" id="A0A163SNY2"/>
<protein>
    <recommendedName>
        <fullName evidence="3">HEAT repeat protein</fullName>
    </recommendedName>
</protein>
<sequence length="248" mass="26123">MLVMSVREEHRAALRALDGDPAAVRAYLTARSGLPGPRANLELIGAFADVAPASLVLALADSPDEYLRCCGTVGLGRLVVDVPAGARTELTDLLRFRAAEGSWRVREAVAMALQRIGDAEPATLGALVAFWVDDQDPLVRRAAVAGICEPRLLRTPATATTALDVCAAATASIGALPSDARRDTGVRALRQALGYCWSVAVAGDPAAGLPRLAALRSSDDSDVAWIVRENAKKTRLRRLLDPPDVPSG</sequence>